<evidence type="ECO:0000313" key="3">
    <source>
        <dbReference type="EMBL" id="MDQ0339236.1"/>
    </source>
</evidence>
<dbReference type="InterPro" id="IPR014238">
    <property type="entry name" value="Spore_YlmC/YmxH"/>
</dbReference>
<name>A0ABU0CS40_9BACI</name>
<evidence type="ECO:0000259" key="2">
    <source>
        <dbReference type="Pfam" id="PF05239"/>
    </source>
</evidence>
<dbReference type="Gene3D" id="2.30.30.240">
    <property type="entry name" value="PRC-barrel domain"/>
    <property type="match status" value="1"/>
</dbReference>
<feature type="region of interest" description="Disordered" evidence="1">
    <location>
        <begin position="102"/>
        <end position="123"/>
    </location>
</feature>
<dbReference type="PANTHER" id="PTHR40061:SF1">
    <property type="entry name" value="SPORULATION PROTEIN YLMC-RELATED"/>
    <property type="match status" value="1"/>
</dbReference>
<proteinExistence type="predicted"/>
<dbReference type="NCBIfam" id="TIGR02888">
    <property type="entry name" value="spore_YlmC_YmxH"/>
    <property type="match status" value="1"/>
</dbReference>
<reference evidence="3 4" key="1">
    <citation type="submission" date="2023-07" db="EMBL/GenBank/DDBJ databases">
        <title>Genomic Encyclopedia of Type Strains, Phase IV (KMG-IV): sequencing the most valuable type-strain genomes for metagenomic binning, comparative biology and taxonomic classification.</title>
        <authorList>
            <person name="Goeker M."/>
        </authorList>
    </citation>
    <scope>NUCLEOTIDE SEQUENCE [LARGE SCALE GENOMIC DNA]</scope>
    <source>
        <strain evidence="3 4">DSM 17740</strain>
    </source>
</reference>
<dbReference type="InterPro" id="IPR027275">
    <property type="entry name" value="PRC-brl_dom"/>
</dbReference>
<feature type="domain" description="PRC-barrel" evidence="2">
    <location>
        <begin position="19"/>
        <end position="95"/>
    </location>
</feature>
<sequence>MFEAHIHVLIKLKWVGTPMIKISELQTKDVVNIVDGKNLGTIYDLEINLQQGHIDAIVCPGPGKFFGLFSNGQDIVIPWHNIVKIGSDVILVRLDTSSYRLEEEGEQKSSSTEPPVYRPYSQG</sequence>
<dbReference type="EMBL" id="JAUSUQ010000006">
    <property type="protein sequence ID" value="MDQ0339236.1"/>
    <property type="molecule type" value="Genomic_DNA"/>
</dbReference>
<keyword evidence="4" id="KW-1185">Reference proteome</keyword>
<evidence type="ECO:0000256" key="1">
    <source>
        <dbReference type="SAM" id="MobiDB-lite"/>
    </source>
</evidence>
<dbReference type="PANTHER" id="PTHR40061">
    <property type="entry name" value="SPORULATION PROTEIN YLMC-RELATED"/>
    <property type="match status" value="1"/>
</dbReference>
<comment type="caution">
    <text evidence="3">The sequence shown here is derived from an EMBL/GenBank/DDBJ whole genome shotgun (WGS) entry which is preliminary data.</text>
</comment>
<accession>A0ABU0CS40</accession>
<organism evidence="3 4">
    <name type="scientific">Caldalkalibacillus uzonensis</name>
    <dbReference type="NCBI Taxonomy" id="353224"/>
    <lineage>
        <taxon>Bacteria</taxon>
        <taxon>Bacillati</taxon>
        <taxon>Bacillota</taxon>
        <taxon>Bacilli</taxon>
        <taxon>Bacillales</taxon>
        <taxon>Bacillaceae</taxon>
        <taxon>Caldalkalibacillus</taxon>
    </lineage>
</organism>
<dbReference type="Pfam" id="PF05239">
    <property type="entry name" value="PRC"/>
    <property type="match status" value="1"/>
</dbReference>
<dbReference type="InterPro" id="IPR011033">
    <property type="entry name" value="PRC_barrel-like_sf"/>
</dbReference>
<evidence type="ECO:0000313" key="4">
    <source>
        <dbReference type="Proteomes" id="UP001232445"/>
    </source>
</evidence>
<dbReference type="SUPFAM" id="SSF50346">
    <property type="entry name" value="PRC-barrel domain"/>
    <property type="match status" value="1"/>
</dbReference>
<gene>
    <name evidence="3" type="ORF">J2S00_002022</name>
</gene>
<dbReference type="Proteomes" id="UP001232445">
    <property type="component" value="Unassembled WGS sequence"/>
</dbReference>
<protein>
    <submittedName>
        <fullName evidence="3">YlmC/YmxH family sporulation protein</fullName>
    </submittedName>
</protein>